<evidence type="ECO:0000256" key="2">
    <source>
        <dbReference type="ARBA" id="ARBA00022723"/>
    </source>
</evidence>
<feature type="compositionally biased region" description="Low complexity" evidence="7">
    <location>
        <begin position="1957"/>
        <end position="1968"/>
    </location>
</feature>
<dbReference type="GO" id="GO:0005634">
    <property type="term" value="C:nucleus"/>
    <property type="evidence" value="ECO:0007669"/>
    <property type="project" value="UniProtKB-SubCell"/>
</dbReference>
<feature type="compositionally biased region" description="Basic and acidic residues" evidence="7">
    <location>
        <begin position="252"/>
        <end position="272"/>
    </location>
</feature>
<reference evidence="9" key="2">
    <citation type="submission" date="2025-08" db="UniProtKB">
        <authorList>
            <consortium name="Ensembl"/>
        </authorList>
    </citation>
    <scope>IDENTIFICATION</scope>
</reference>
<feature type="domain" description="C2H2-type" evidence="8">
    <location>
        <begin position="1825"/>
        <end position="1847"/>
    </location>
</feature>
<dbReference type="GO" id="GO:0008270">
    <property type="term" value="F:zinc ion binding"/>
    <property type="evidence" value="ECO:0007669"/>
    <property type="project" value="UniProtKB-KW"/>
</dbReference>
<keyword evidence="10" id="KW-1185">Reference proteome</keyword>
<comment type="subcellular location">
    <subcellularLocation>
        <location evidence="1">Nucleus</location>
    </subcellularLocation>
</comment>
<evidence type="ECO:0000256" key="5">
    <source>
        <dbReference type="ARBA" id="ARBA00023242"/>
    </source>
</evidence>
<name>A0A8C4TF27_ERPCA</name>
<dbReference type="Gene3D" id="3.30.160.60">
    <property type="entry name" value="Classic Zinc Finger"/>
    <property type="match status" value="1"/>
</dbReference>
<reference evidence="9" key="3">
    <citation type="submission" date="2025-09" db="UniProtKB">
        <authorList>
            <consortium name="Ensembl"/>
        </authorList>
    </citation>
    <scope>IDENTIFICATION</scope>
</reference>
<feature type="domain" description="C2H2-type" evidence="8">
    <location>
        <begin position="1307"/>
        <end position="1329"/>
    </location>
</feature>
<feature type="compositionally biased region" description="Acidic residues" evidence="7">
    <location>
        <begin position="106"/>
        <end position="117"/>
    </location>
</feature>
<gene>
    <name evidence="9" type="primary">wizb</name>
</gene>
<evidence type="ECO:0000313" key="10">
    <source>
        <dbReference type="Proteomes" id="UP000694620"/>
    </source>
</evidence>
<dbReference type="GO" id="GO:0000978">
    <property type="term" value="F:RNA polymerase II cis-regulatory region sequence-specific DNA binding"/>
    <property type="evidence" value="ECO:0007669"/>
    <property type="project" value="TreeGrafter"/>
</dbReference>
<dbReference type="GeneTree" id="ENSGT00940000159979"/>
<dbReference type="Pfam" id="PF00096">
    <property type="entry name" value="zf-C2H2"/>
    <property type="match status" value="1"/>
</dbReference>
<dbReference type="PANTHER" id="PTHR24396:SF22">
    <property type="entry name" value="PROTEIN WIZ"/>
    <property type="match status" value="1"/>
</dbReference>
<evidence type="ECO:0000259" key="8">
    <source>
        <dbReference type="PROSITE" id="PS50157"/>
    </source>
</evidence>
<dbReference type="Proteomes" id="UP000694620">
    <property type="component" value="Chromosome 17"/>
</dbReference>
<evidence type="ECO:0000256" key="7">
    <source>
        <dbReference type="SAM" id="MobiDB-lite"/>
    </source>
</evidence>
<proteinExistence type="predicted"/>
<feature type="region of interest" description="Disordered" evidence="7">
    <location>
        <begin position="1"/>
        <end position="39"/>
    </location>
</feature>
<dbReference type="PROSITE" id="PS50157">
    <property type="entry name" value="ZINC_FINGER_C2H2_2"/>
    <property type="match status" value="8"/>
</dbReference>
<feature type="compositionally biased region" description="Polar residues" evidence="7">
    <location>
        <begin position="1395"/>
        <end position="1411"/>
    </location>
</feature>
<feature type="compositionally biased region" description="Polar residues" evidence="7">
    <location>
        <begin position="1718"/>
        <end position="1730"/>
    </location>
</feature>
<dbReference type="InterPro" id="IPR036236">
    <property type="entry name" value="Znf_C2H2_sf"/>
</dbReference>
<feature type="region of interest" description="Disordered" evidence="7">
    <location>
        <begin position="1718"/>
        <end position="1743"/>
    </location>
</feature>
<feature type="domain" description="C2H2-type" evidence="8">
    <location>
        <begin position="416"/>
        <end position="443"/>
    </location>
</feature>
<dbReference type="PROSITE" id="PS00028">
    <property type="entry name" value="ZINC_FINGER_C2H2_1"/>
    <property type="match status" value="9"/>
</dbReference>
<accession>A0A8C4TF27</accession>
<protein>
    <submittedName>
        <fullName evidence="9">Protein Wiz-like</fullName>
    </submittedName>
</protein>
<feature type="domain" description="C2H2-type" evidence="8">
    <location>
        <begin position="1117"/>
        <end position="1139"/>
    </location>
</feature>
<feature type="domain" description="C2H2-type" evidence="8">
    <location>
        <begin position="959"/>
        <end position="981"/>
    </location>
</feature>
<dbReference type="GeneID" id="114668082"/>
<evidence type="ECO:0000313" key="9">
    <source>
        <dbReference type="Ensembl" id="ENSECRP00000031639.1"/>
    </source>
</evidence>
<feature type="compositionally biased region" description="Polar residues" evidence="7">
    <location>
        <begin position="161"/>
        <end position="173"/>
    </location>
</feature>
<keyword evidence="5" id="KW-0539">Nucleus</keyword>
<feature type="region of interest" description="Disordered" evidence="7">
    <location>
        <begin position="1502"/>
        <end position="1557"/>
    </location>
</feature>
<dbReference type="GO" id="GO:0000981">
    <property type="term" value="F:DNA-binding transcription factor activity, RNA polymerase II-specific"/>
    <property type="evidence" value="ECO:0007669"/>
    <property type="project" value="TreeGrafter"/>
</dbReference>
<dbReference type="SUPFAM" id="SSF57667">
    <property type="entry name" value="beta-beta-alpha zinc fingers"/>
    <property type="match status" value="2"/>
</dbReference>
<dbReference type="InterPro" id="IPR055125">
    <property type="entry name" value="Wiz_C_Znf"/>
</dbReference>
<feature type="region of interest" description="Disordered" evidence="7">
    <location>
        <begin position="1075"/>
        <end position="1094"/>
    </location>
</feature>
<feature type="region of interest" description="Disordered" evidence="7">
    <location>
        <begin position="1167"/>
        <end position="1205"/>
    </location>
</feature>
<feature type="compositionally biased region" description="Polar residues" evidence="7">
    <location>
        <begin position="195"/>
        <end position="221"/>
    </location>
</feature>
<dbReference type="RefSeq" id="XP_028679540.1">
    <property type="nucleotide sequence ID" value="XM_028823707.2"/>
</dbReference>
<feature type="domain" description="C2H2-type" evidence="8">
    <location>
        <begin position="1450"/>
        <end position="1472"/>
    </location>
</feature>
<evidence type="ECO:0000256" key="3">
    <source>
        <dbReference type="ARBA" id="ARBA00022771"/>
    </source>
</evidence>
<feature type="region of interest" description="Disordered" evidence="7">
    <location>
        <begin position="1772"/>
        <end position="1793"/>
    </location>
</feature>
<dbReference type="InterPro" id="IPR051643">
    <property type="entry name" value="Transcr_Reg_ZincFinger"/>
</dbReference>
<feature type="domain" description="C2H2-type" evidence="8">
    <location>
        <begin position="462"/>
        <end position="489"/>
    </location>
</feature>
<organism evidence="9 10">
    <name type="scientific">Erpetoichthys calabaricus</name>
    <name type="common">Rope fish</name>
    <name type="synonym">Calamoichthys calabaricus</name>
    <dbReference type="NCBI Taxonomy" id="27687"/>
    <lineage>
        <taxon>Eukaryota</taxon>
        <taxon>Metazoa</taxon>
        <taxon>Chordata</taxon>
        <taxon>Craniata</taxon>
        <taxon>Vertebrata</taxon>
        <taxon>Euteleostomi</taxon>
        <taxon>Actinopterygii</taxon>
        <taxon>Polypteriformes</taxon>
        <taxon>Polypteridae</taxon>
        <taxon>Erpetoichthys</taxon>
    </lineage>
</organism>
<keyword evidence="4" id="KW-0862">Zinc</keyword>
<dbReference type="SMART" id="SM00355">
    <property type="entry name" value="ZnF_C2H2"/>
    <property type="match status" value="12"/>
</dbReference>
<reference evidence="9" key="1">
    <citation type="submission" date="2021-06" db="EMBL/GenBank/DDBJ databases">
        <authorList>
            <consortium name="Wellcome Sanger Institute Data Sharing"/>
        </authorList>
    </citation>
    <scope>NUCLEOTIDE SEQUENCE [LARGE SCALE GENOMIC DNA]</scope>
</reference>
<dbReference type="InterPro" id="IPR013087">
    <property type="entry name" value="Znf_C2H2_type"/>
</dbReference>
<sequence length="2090" mass="230680">MEQGDVLHLKGETGDPPRSGSACHNPLGEQSGFPHSSSWARETLAHPVKTESTLLGSLYLEEDLEERMQFAQGTRRKDALGMAALGEGIQRTFRPLAFPSAQAWDSDSEKETLDEDEFQHFSNPHGLASHSPGLNQNVIPMWQKPMRSESEEDTTSEQDQLISTLSNSPSLRDSPSRMDTKDGLILSSEQHRRTQSTSPVESEESLSQTTPVTSKHLSSVAYSAPLSEAMDPKSRKNVMSSQDCVDQASPRIAEEKDETKPKDEAQHLEKEGLGSPCSGMSSEEGYQPISMGGEEDVYEFPGSEGGSPPPLSWASSTLRKTLKPFSGLQNSATEREEGLLKAKLSSMSSDIRPLNVSSENKTLWSTRYSSTVETMAHSFGATASFDMDEETYEYNSFTMDGGEEEIFSEEAEPSVFTCVECSIYFKKQVHLQEHMLQHCQGQSQPGKDGPAGVGRGSGGSKFTCSECGWEFEDRSALAQHQRLHQESRAKIVEEIRKLNENQDEGNKPSLHCPKCQFGTNSSKLFVEHTKMHIKEQNQQSGKASHSPLGLYRPFSPTVHQSQTIKERYTCKICSFPAPSENILKEHIKYTHSLSSWEKEILQESVESLPGTSKDAYSLTKSYPSVRTSIFSTQRKASQQMEDSQPFEEVDHSAILNPESGLKSGAVIKDTSFQNQVHNIHKKSNFGIPTAFKSGSYRTRVLSPDCQEPLLHPKRKEVAFKSIGNQRNKEQLEQPAMKGISQWSMSVLESMEDEGISSSSEVDPLDNLGLWFPDQLEVPEKAMELKREFRNCLRESADSLELSEEQQNQLRQMVPVVILETLNLHQKRTNKPSSHGTHDILQTFEEEEKDNMCVSPFVLEHLIPQRSDEDFLDDFANDLFRPDPSLLKNMERKCPYCPDRFHNGIGLANHVRGHLNRVGVSYNVRHFISPEEVNAIEQKFSYQKKKKKVANFDPDTFSLMRCEFCSAGFDTRAGLSSHARAHLRDFGITNWEVTVSPINILRELFSNRPDLVFPRGPGASSPSSLQGDEPATLGSGANISCSPVHHFQTSWREDLELLFCDGGEEDEMSIMEVAAHSSAKRSGPMSPGELGATPKNASRALTANNSDEGQDLKAPNLLTCAVCFTSFETRKGLSSHARSHLRHLGVAESESSGAPIDLLYGLMKQKGKLEPLPSPQSGLVKKPHTPQQQQQSPMAVSAARKEEPGGGVATVTIMSKGSGGENKAAKSAPLALISKGMGASTSHVLKKAPVSSLLPSASPLMSSDSEKGVRQTSSSPPAPAVSSKPFWAPQEDDAPLNLTFDSDANKDIVCQLCGAWFETRKGLSSHARAHLRHFGVVDAETKGSPIDYLNELIKNEDFKKRLPSLQPLETALDPESPGELSPTLKRPAPPPVQGMKSPQSSSLSVKHSTGSLHSPPVKKMKASNADRSSLQIFQLSSGELTPIRHDHIKEIGCEFCGEYFENRKGLSSHARSHLRQLGITEWSVNGSPIDTLRDLIKRKGLPTALPLSHSPPPNPKSLHKSQHHSTVGPPLTPGSPEPRSLEREPSSPSTAASSSSSSSAHLIKRIHFGLGHSHPNQPTARKMMSTGSLSKLKADPLHMELASGVSATSRFSPDKLHGHHNWSNPDNILPLSLASEREPVRDIRCEFCGEYFENRKGLSSHARSHLRQMGITEWTVNGSPIDTLREVMRKKGKPPAIKKEPGTDGGFVASSWEDQSSYHKQFSVPTSSKPSASMLHSGHGPAGRMMKHGLSSPFSRGIGLSVNGKHQSNFLKSLGKRTHGDERSLQGTTGEVHRTPNKNYVQTELPFKPKPLTSPDKSTPHGSTDASCELCGFYFENRKALASHARAHLRQFGVTEWCVNGSPIETLSAWIRSKPHKVAEVHRSYLQNGRPFPKKARPHPLNPIELDALIHSRSPVSRQMPSISQGKRVGKDVHCESGRANEINDGVQESLSPTTEEQQQSPFQPQHQQKGARSELNVRSPRGFERRPPKHPAHLQSDEALESRPTAPRVRTIPSLVPKPPSTPLVKFVGNIYSLKCRFCEVEFHGPLSVQEDWVRHLQQHILDMNFPKTEAPLEESITPMVPMETPAEVL</sequence>
<keyword evidence="3 6" id="KW-0863">Zinc-finger</keyword>
<feature type="domain" description="C2H2-type" evidence="8">
    <location>
        <begin position="1642"/>
        <end position="1669"/>
    </location>
</feature>
<feature type="compositionally biased region" description="Basic and acidic residues" evidence="7">
    <location>
        <begin position="1"/>
        <end position="15"/>
    </location>
</feature>
<evidence type="ECO:0000256" key="6">
    <source>
        <dbReference type="PROSITE-ProRule" id="PRU00042"/>
    </source>
</evidence>
<feature type="compositionally biased region" description="Low complexity" evidence="7">
    <location>
        <begin position="1545"/>
        <end position="1557"/>
    </location>
</feature>
<feature type="compositionally biased region" description="Polar residues" evidence="7">
    <location>
        <begin position="1946"/>
        <end position="1956"/>
    </location>
</feature>
<feature type="region of interest" description="Disordered" evidence="7">
    <location>
        <begin position="101"/>
        <end position="315"/>
    </location>
</feature>
<feature type="region of interest" description="Disordered" evidence="7">
    <location>
        <begin position="1936"/>
        <end position="2018"/>
    </location>
</feature>
<evidence type="ECO:0000256" key="1">
    <source>
        <dbReference type="ARBA" id="ARBA00004123"/>
    </source>
</evidence>
<dbReference type="PANTHER" id="PTHR24396">
    <property type="entry name" value="ZINC FINGER PROTEIN"/>
    <property type="match status" value="1"/>
</dbReference>
<feature type="compositionally biased region" description="Polar residues" evidence="7">
    <location>
        <begin position="1184"/>
        <end position="1193"/>
    </location>
</feature>
<feature type="region of interest" description="Disordered" evidence="7">
    <location>
        <begin position="1368"/>
        <end position="1425"/>
    </location>
</feature>
<evidence type="ECO:0000256" key="4">
    <source>
        <dbReference type="ARBA" id="ARBA00022833"/>
    </source>
</evidence>
<dbReference type="Pfam" id="PF23015">
    <property type="entry name" value="zf-WIZ"/>
    <property type="match status" value="1"/>
</dbReference>
<keyword evidence="2" id="KW-0479">Metal-binding</keyword>
<dbReference type="Ensembl" id="ENSECRT00000032309.1">
    <property type="protein sequence ID" value="ENSECRP00000031639.1"/>
    <property type="gene ID" value="ENSECRG00000021423.1"/>
</dbReference>
<feature type="region of interest" description="Disordered" evidence="7">
    <location>
        <begin position="1254"/>
        <end position="1288"/>
    </location>
</feature>